<feature type="transmembrane region" description="Helical" evidence="1">
    <location>
        <begin position="47"/>
        <end position="65"/>
    </location>
</feature>
<proteinExistence type="predicted"/>
<dbReference type="AlphaFoldDB" id="A0A5J4P4Y1"/>
<dbReference type="GO" id="GO:0016987">
    <property type="term" value="F:sigma factor activity"/>
    <property type="evidence" value="ECO:0007669"/>
    <property type="project" value="InterPro"/>
</dbReference>
<feature type="domain" description="RNA polymerase sigma factor 70 region 4 type 2" evidence="2">
    <location>
        <begin position="1"/>
        <end position="48"/>
    </location>
</feature>
<dbReference type="Pfam" id="PF08281">
    <property type="entry name" value="Sigma70_r4_2"/>
    <property type="match status" value="1"/>
</dbReference>
<dbReference type="EMBL" id="SNRY01011600">
    <property type="protein sequence ID" value="KAA6304332.1"/>
    <property type="molecule type" value="Genomic_DNA"/>
</dbReference>
<dbReference type="InterPro" id="IPR013249">
    <property type="entry name" value="RNA_pol_sigma70_r4_t2"/>
</dbReference>
<dbReference type="Gene3D" id="1.10.10.10">
    <property type="entry name" value="Winged helix-like DNA-binding domain superfamily/Winged helix DNA-binding domain"/>
    <property type="match status" value="1"/>
</dbReference>
<feature type="non-terminal residue" evidence="3">
    <location>
        <position position="1"/>
    </location>
</feature>
<evidence type="ECO:0000313" key="3">
    <source>
        <dbReference type="EMBL" id="KAA6304332.1"/>
    </source>
</evidence>
<comment type="caution">
    <text evidence="3">The sequence shown here is derived from an EMBL/GenBank/DDBJ whole genome shotgun (WGS) entry which is preliminary data.</text>
</comment>
<evidence type="ECO:0000259" key="2">
    <source>
        <dbReference type="Pfam" id="PF08281"/>
    </source>
</evidence>
<dbReference type="InterPro" id="IPR036388">
    <property type="entry name" value="WH-like_DNA-bd_sf"/>
</dbReference>
<dbReference type="InterPro" id="IPR013324">
    <property type="entry name" value="RNA_pol_sigma_r3/r4-like"/>
</dbReference>
<dbReference type="SUPFAM" id="SSF88659">
    <property type="entry name" value="Sigma3 and sigma4 domains of RNA polymerase sigma factors"/>
    <property type="match status" value="1"/>
</dbReference>
<accession>A0A5J4P4Y1</accession>
<gene>
    <name evidence="3" type="ORF">EZS27_044021</name>
</gene>
<keyword evidence="1" id="KW-1133">Transmembrane helix</keyword>
<name>A0A5J4P4Y1_9ZZZZ</name>
<keyword evidence="1" id="KW-0812">Transmembrane</keyword>
<evidence type="ECO:0000256" key="1">
    <source>
        <dbReference type="SAM" id="Phobius"/>
    </source>
</evidence>
<sequence length="66" mass="7835">AINGLPEQKRKICLFKMEENLKNEEIAKRLNISLNTVKTHYLRALRMLRLVLHFWIVFISAVTQIQ</sequence>
<reference evidence="3" key="1">
    <citation type="submission" date="2019-03" db="EMBL/GenBank/DDBJ databases">
        <title>Single cell metagenomics reveals metabolic interactions within the superorganism composed of flagellate Streblomastix strix and complex community of Bacteroidetes bacteria on its surface.</title>
        <authorList>
            <person name="Treitli S.C."/>
            <person name="Kolisko M."/>
            <person name="Husnik F."/>
            <person name="Keeling P."/>
            <person name="Hampl V."/>
        </authorList>
    </citation>
    <scope>NUCLEOTIDE SEQUENCE</scope>
    <source>
        <strain evidence="3">STM</strain>
    </source>
</reference>
<dbReference type="GO" id="GO:0003677">
    <property type="term" value="F:DNA binding"/>
    <property type="evidence" value="ECO:0007669"/>
    <property type="project" value="InterPro"/>
</dbReference>
<protein>
    <submittedName>
        <fullName evidence="3">ECF RNA polymerase sigma factor SigW</fullName>
    </submittedName>
</protein>
<keyword evidence="1" id="KW-0472">Membrane</keyword>
<dbReference type="GO" id="GO:0006352">
    <property type="term" value="P:DNA-templated transcription initiation"/>
    <property type="evidence" value="ECO:0007669"/>
    <property type="project" value="InterPro"/>
</dbReference>
<organism evidence="3">
    <name type="scientific">termite gut metagenome</name>
    <dbReference type="NCBI Taxonomy" id="433724"/>
    <lineage>
        <taxon>unclassified sequences</taxon>
        <taxon>metagenomes</taxon>
        <taxon>organismal metagenomes</taxon>
    </lineage>
</organism>